<proteinExistence type="predicted"/>
<sequence length="1233" mass="132456">MMGWGSTVWLTLVLSSAIPTVHASEFLSAISSCPQQCSISGPSPSNWTVYHEVEQLFRCNETVLFDFNIHNSLDQAGTLLFRACSTAGNTNTGGKRDLPAPIQQRQFLSLNKTDANLGKPASDTKCGKTNKKNVSVLLTQSGQSVANAASSALHELQKHIGNGAACGEQVMFAMAGKAIVGMYKGSLVDGSSVANLITKFAEQGNGLAERSALQICSGFGPSMLGVVADMSGNLARVQKSIAMVSNATCLTGDKTVTWNNTEISVLSATEIDITPNGDHPTKQQRSLQLQGRDTCKYTQVKSGDGCWALADRCGIPQEDITKYNTQPNFCNTLLIDQYVCCGAGTLPDFSPQPNKDGSCFSYNVAAGDTCAAIATAHTMKVDRIDTVNKKTWGWAGCNRLLVGQTICLSDGTPPLPAPVANAVCGPQVPGTVAKAGTNVADLNPCPLNSCCNVWGQCGITPDFCTVSPSDTGAPGTSSPGVNSCISNCGTDIPNVGGGPKRVRQLGYFEAFAKDRKCMNMDISKIPMAYTDIHYSFAGITKDFQVDVSQYPDVWAGFKKITQQRKIVSFGGWSFSTDTDTFPIFRKGVSDQERQAFAKTIADFVVNEQLDGVDFDWEYPAAPDIPNIPAGDKDDGLRYLQFLKLVRAALPTGRSLSIAAPASYWYLKGFPIKDISAVVDYIVYMTYDLHGQWDYGNTFVNQGCPNGNCLRNHINMTETNYSLAMITKAGVPRNKVLVGLGSYGRSFKMTTPGCTGPSCTFTGPASGATPGQCTGEAGYISNFEIQSLIENSKNGGKPVQVIKNPEGDVAIIDNTDWVGFMMPDTFAARMAMFQKDNWGGTVEWAIDLNADSYSGTTIDDSDDDPDVDPLCDWSRTLSSLDQVANGNYPALCGTVHALDVLSRDLDAVNTEYNDANNGYDALYGYYVKYMTKMIQPSLDSFMDNGGRKYFDCAELSYHNNATSSCDDVLASIKFSNIFSLHYILRDKAGFFNDLLSNHGILADWVKFDGVIEHHNSCGPKAGDCEPQNQHTYGFPQTSNNPAIPNPKDIISKAGPNMSDLKATIDAMWLDVMTGQWAGALEDILPVAAIPVSLIKDAISNMHDVKRIGETEKEEEKKELIFKILTIVFSVVPFVGEAGAAAAGLAQLGRIIAILGELGNAALSIYGVVSDPSSAPMALFGILMGATSVVRTEENFGKMGGLARKMDAEGILTKLGRAITEDGTKVKKIIKACVK</sequence>
<dbReference type="Proteomes" id="UP001143910">
    <property type="component" value="Unassembled WGS sequence"/>
</dbReference>
<reference evidence="1" key="1">
    <citation type="submission" date="2022-08" db="EMBL/GenBank/DDBJ databases">
        <title>Genome Sequence of Lecanicillium fungicola.</title>
        <authorList>
            <person name="Buettner E."/>
        </authorList>
    </citation>
    <scope>NUCLEOTIDE SEQUENCE</scope>
    <source>
        <strain evidence="1">Babe33</strain>
    </source>
</reference>
<name>A0ACC1NJ12_9HYPO</name>
<keyword evidence="2" id="KW-1185">Reference proteome</keyword>
<gene>
    <name evidence="1" type="ORF">NQ176_g3472</name>
</gene>
<evidence type="ECO:0000313" key="1">
    <source>
        <dbReference type="EMBL" id="KAJ2979064.1"/>
    </source>
</evidence>
<accession>A0ACC1NJ12</accession>
<dbReference type="EMBL" id="JANJQO010000317">
    <property type="protein sequence ID" value="KAJ2979064.1"/>
    <property type="molecule type" value="Genomic_DNA"/>
</dbReference>
<evidence type="ECO:0000313" key="2">
    <source>
        <dbReference type="Proteomes" id="UP001143910"/>
    </source>
</evidence>
<protein>
    <submittedName>
        <fullName evidence="1">Uncharacterized protein</fullName>
    </submittedName>
</protein>
<organism evidence="1 2">
    <name type="scientific">Zarea fungicola</name>
    <dbReference type="NCBI Taxonomy" id="93591"/>
    <lineage>
        <taxon>Eukaryota</taxon>
        <taxon>Fungi</taxon>
        <taxon>Dikarya</taxon>
        <taxon>Ascomycota</taxon>
        <taxon>Pezizomycotina</taxon>
        <taxon>Sordariomycetes</taxon>
        <taxon>Hypocreomycetidae</taxon>
        <taxon>Hypocreales</taxon>
        <taxon>Cordycipitaceae</taxon>
        <taxon>Zarea</taxon>
    </lineage>
</organism>
<comment type="caution">
    <text evidence="1">The sequence shown here is derived from an EMBL/GenBank/DDBJ whole genome shotgun (WGS) entry which is preliminary data.</text>
</comment>